<sequence>MNKKLPKTNNDKKKVGWLAAFGIILAVLLLIF</sequence>
<keyword evidence="1" id="KW-0472">Membrane</keyword>
<dbReference type="EMBL" id="PUFN01000006">
    <property type="protein sequence ID" value="TDG74104.1"/>
    <property type="molecule type" value="Genomic_DNA"/>
</dbReference>
<gene>
    <name evidence="2" type="ORF">C5L30_002049</name>
</gene>
<keyword evidence="1" id="KW-1133">Transmembrane helix</keyword>
<evidence type="ECO:0000256" key="1">
    <source>
        <dbReference type="SAM" id="Phobius"/>
    </source>
</evidence>
<evidence type="ECO:0000313" key="2">
    <source>
        <dbReference type="EMBL" id="TDG74104.1"/>
    </source>
</evidence>
<organism evidence="2 3">
    <name type="scientific">Companilactobacillus farciminis</name>
    <dbReference type="NCBI Taxonomy" id="1612"/>
    <lineage>
        <taxon>Bacteria</taxon>
        <taxon>Bacillati</taxon>
        <taxon>Bacillota</taxon>
        <taxon>Bacilli</taxon>
        <taxon>Lactobacillales</taxon>
        <taxon>Lactobacillaceae</taxon>
        <taxon>Companilactobacillus</taxon>
    </lineage>
</organism>
<dbReference type="Proteomes" id="UP000295257">
    <property type="component" value="Unassembled WGS sequence"/>
</dbReference>
<evidence type="ECO:0000313" key="3">
    <source>
        <dbReference type="Proteomes" id="UP000295257"/>
    </source>
</evidence>
<keyword evidence="1" id="KW-0812">Transmembrane</keyword>
<reference evidence="2 3" key="1">
    <citation type="journal article" date="2019" name="Appl. Microbiol. Biotechnol.">
        <title>Uncovering carbohydrate metabolism through a genotype-phenotype association study of 56 lactic acid bacteria genomes.</title>
        <authorList>
            <person name="Buron-Moles G."/>
            <person name="Chailyan A."/>
            <person name="Dolejs I."/>
            <person name="Forster J."/>
            <person name="Miks M.H."/>
        </authorList>
    </citation>
    <scope>NUCLEOTIDE SEQUENCE [LARGE SCALE GENOMIC DNA]</scope>
    <source>
        <strain evidence="2 3">ATCC 29644</strain>
    </source>
</reference>
<name>A0A4R5NIW7_9LACO</name>
<accession>A0A4R5NIW7</accession>
<comment type="caution">
    <text evidence="2">The sequence shown here is derived from an EMBL/GenBank/DDBJ whole genome shotgun (WGS) entry which is preliminary data.</text>
</comment>
<proteinExistence type="predicted"/>
<dbReference type="AlphaFoldDB" id="A0A4R5NIW7"/>
<feature type="transmembrane region" description="Helical" evidence="1">
    <location>
        <begin position="15"/>
        <end position="31"/>
    </location>
</feature>
<keyword evidence="3" id="KW-1185">Reference proteome</keyword>
<protein>
    <submittedName>
        <fullName evidence="2">Uncharacterized protein</fullName>
    </submittedName>
</protein>